<dbReference type="Proteomes" id="UP000789396">
    <property type="component" value="Unassembled WGS sequence"/>
</dbReference>
<evidence type="ECO:0000313" key="3">
    <source>
        <dbReference type="Proteomes" id="UP000789396"/>
    </source>
</evidence>
<dbReference type="AlphaFoldDB" id="A0A9N9K068"/>
<evidence type="ECO:0000313" key="2">
    <source>
        <dbReference type="EMBL" id="CAG8805403.1"/>
    </source>
</evidence>
<dbReference type="EMBL" id="CAJVPZ010077425">
    <property type="protein sequence ID" value="CAG8805403.1"/>
    <property type="molecule type" value="Genomic_DNA"/>
</dbReference>
<proteinExistence type="predicted"/>
<comment type="caution">
    <text evidence="2">The sequence shown here is derived from an EMBL/GenBank/DDBJ whole genome shotgun (WGS) entry which is preliminary data.</text>
</comment>
<keyword evidence="3" id="KW-1185">Reference proteome</keyword>
<feature type="non-terminal residue" evidence="2">
    <location>
        <position position="61"/>
    </location>
</feature>
<keyword evidence="1" id="KW-0175">Coiled coil</keyword>
<name>A0A9N9K068_9GLOM</name>
<reference evidence="2" key="1">
    <citation type="submission" date="2021-06" db="EMBL/GenBank/DDBJ databases">
        <authorList>
            <person name="Kallberg Y."/>
            <person name="Tangrot J."/>
            <person name="Rosling A."/>
        </authorList>
    </citation>
    <scope>NUCLEOTIDE SEQUENCE</scope>
    <source>
        <strain evidence="2">IN212</strain>
    </source>
</reference>
<gene>
    <name evidence="2" type="ORF">RFULGI_LOCUS18165</name>
</gene>
<feature type="non-terminal residue" evidence="2">
    <location>
        <position position="1"/>
    </location>
</feature>
<organism evidence="2 3">
    <name type="scientific">Racocetra fulgida</name>
    <dbReference type="NCBI Taxonomy" id="60492"/>
    <lineage>
        <taxon>Eukaryota</taxon>
        <taxon>Fungi</taxon>
        <taxon>Fungi incertae sedis</taxon>
        <taxon>Mucoromycota</taxon>
        <taxon>Glomeromycotina</taxon>
        <taxon>Glomeromycetes</taxon>
        <taxon>Diversisporales</taxon>
        <taxon>Gigasporaceae</taxon>
        <taxon>Racocetra</taxon>
    </lineage>
</organism>
<sequence length="61" mass="7106">MDNDYLKQIDTLKISLANLVSDHSKQSQAIQAKNNRISELEHECEYFKKQIAELNTKLENL</sequence>
<evidence type="ECO:0000256" key="1">
    <source>
        <dbReference type="SAM" id="Coils"/>
    </source>
</evidence>
<accession>A0A9N9K068</accession>
<dbReference type="OrthoDB" id="2437666at2759"/>
<protein>
    <submittedName>
        <fullName evidence="2">14555_t:CDS:1</fullName>
    </submittedName>
</protein>
<feature type="coiled-coil region" evidence="1">
    <location>
        <begin position="23"/>
        <end position="57"/>
    </location>
</feature>